<reference evidence="2" key="2">
    <citation type="submission" date="2020-09" db="EMBL/GenBank/DDBJ databases">
        <authorList>
            <person name="Sun Q."/>
            <person name="Kim S."/>
        </authorList>
    </citation>
    <scope>NUCLEOTIDE SEQUENCE</scope>
    <source>
        <strain evidence="2">KCTC 12711</strain>
    </source>
</reference>
<dbReference type="PANTHER" id="PTHR36573">
    <property type="entry name" value="INTERMEMBRANE PHOSPHOLIPID TRANSPORT SYSTEM BINDING PROTEIN MLAC"/>
    <property type="match status" value="1"/>
</dbReference>
<dbReference type="InterPro" id="IPR008869">
    <property type="entry name" value="MlaC/ttg2D"/>
</dbReference>
<dbReference type="PANTHER" id="PTHR36573:SF1">
    <property type="entry name" value="INTERMEMBRANE PHOSPHOLIPID TRANSPORT SYSTEM BINDING PROTEIN MLAC"/>
    <property type="match status" value="1"/>
</dbReference>
<dbReference type="RefSeq" id="WP_189399129.1">
    <property type="nucleotide sequence ID" value="NZ_BMXA01000002.1"/>
</dbReference>
<reference evidence="2" key="1">
    <citation type="journal article" date="2014" name="Int. J. Syst. Evol. Microbiol.">
        <title>Complete genome sequence of Corynebacterium casei LMG S-19264T (=DSM 44701T), isolated from a smear-ripened cheese.</title>
        <authorList>
            <consortium name="US DOE Joint Genome Institute (JGI-PGF)"/>
            <person name="Walter F."/>
            <person name="Albersmeier A."/>
            <person name="Kalinowski J."/>
            <person name="Ruckert C."/>
        </authorList>
    </citation>
    <scope>NUCLEOTIDE SEQUENCE</scope>
    <source>
        <strain evidence="2">KCTC 12711</strain>
    </source>
</reference>
<feature type="chain" id="PRO_5036929126" evidence="1">
    <location>
        <begin position="27"/>
        <end position="206"/>
    </location>
</feature>
<keyword evidence="1" id="KW-0732">Signal</keyword>
<sequence>MKFILSLSRNTLVMFSLLLLAGQAHAMKAPDVVVKETVDRMVSQLQKNRELYTADNKALYAMLDKTLVPALNVDRMADLILGREVSKSASAAQKKAFIKEFKTFLLQSYATGLLSATGDEKVIYEPVDLAPGADRVKIKATLISATGSSYPIVLSMSNKGDTQWRAYNLEVVGINVIRTYKASFAATLQQKGIDGLIADLKAKNKA</sequence>
<dbReference type="Gene3D" id="3.10.450.710">
    <property type="entry name" value="Tgt2/MlaC"/>
    <property type="match status" value="1"/>
</dbReference>
<proteinExistence type="predicted"/>
<name>A0A918RMT2_9GAMM</name>
<keyword evidence="3" id="KW-1185">Reference proteome</keyword>
<dbReference type="AlphaFoldDB" id="A0A918RMT2"/>
<dbReference type="Pfam" id="PF05494">
    <property type="entry name" value="MlaC"/>
    <property type="match status" value="1"/>
</dbReference>
<organism evidence="2 3">
    <name type="scientific">Arenicella chitinivorans</name>
    <dbReference type="NCBI Taxonomy" id="1329800"/>
    <lineage>
        <taxon>Bacteria</taxon>
        <taxon>Pseudomonadati</taxon>
        <taxon>Pseudomonadota</taxon>
        <taxon>Gammaproteobacteria</taxon>
        <taxon>Arenicellales</taxon>
        <taxon>Arenicellaceae</taxon>
        <taxon>Arenicella</taxon>
    </lineage>
</organism>
<dbReference type="EMBL" id="BMXA01000002">
    <property type="protein sequence ID" value="GHA04217.1"/>
    <property type="molecule type" value="Genomic_DNA"/>
</dbReference>
<feature type="signal peptide" evidence="1">
    <location>
        <begin position="1"/>
        <end position="26"/>
    </location>
</feature>
<dbReference type="PIRSF" id="PIRSF004649">
    <property type="entry name" value="MlaC"/>
    <property type="match status" value="1"/>
</dbReference>
<dbReference type="Proteomes" id="UP000614811">
    <property type="component" value="Unassembled WGS sequence"/>
</dbReference>
<comment type="caution">
    <text evidence="2">The sequence shown here is derived from an EMBL/GenBank/DDBJ whole genome shotgun (WGS) entry which is preliminary data.</text>
</comment>
<dbReference type="InterPro" id="IPR042245">
    <property type="entry name" value="Tgt2/MlaC_sf"/>
</dbReference>
<evidence type="ECO:0000313" key="3">
    <source>
        <dbReference type="Proteomes" id="UP000614811"/>
    </source>
</evidence>
<protein>
    <submittedName>
        <fullName evidence="2">ABC transporter substrate-binding protein</fullName>
    </submittedName>
</protein>
<evidence type="ECO:0000313" key="2">
    <source>
        <dbReference type="EMBL" id="GHA04217.1"/>
    </source>
</evidence>
<gene>
    <name evidence="2" type="ORF">GCM10008090_11920</name>
</gene>
<evidence type="ECO:0000256" key="1">
    <source>
        <dbReference type="SAM" id="SignalP"/>
    </source>
</evidence>
<accession>A0A918RMT2</accession>